<evidence type="ECO:0000313" key="2">
    <source>
        <dbReference type="EMBL" id="KAF5328946.1"/>
    </source>
</evidence>
<accession>A0A8H5F9Q8</accession>
<proteinExistence type="predicted"/>
<gene>
    <name evidence="2" type="ORF">D9611_013490</name>
    <name evidence="1" type="ORF">D9611_013498</name>
</gene>
<dbReference type="Proteomes" id="UP000541558">
    <property type="component" value="Unassembled WGS sequence"/>
</dbReference>
<protein>
    <submittedName>
        <fullName evidence="2">Uncharacterized protein</fullName>
    </submittedName>
</protein>
<reference evidence="2 3" key="1">
    <citation type="journal article" date="2020" name="ISME J.">
        <title>Uncovering the hidden diversity of litter-decomposition mechanisms in mushroom-forming fungi.</title>
        <authorList>
            <person name="Floudas D."/>
            <person name="Bentzer J."/>
            <person name="Ahren D."/>
            <person name="Johansson T."/>
            <person name="Persson P."/>
            <person name="Tunlid A."/>
        </authorList>
    </citation>
    <scope>NUCLEOTIDE SEQUENCE [LARGE SCALE GENOMIC DNA]</scope>
    <source>
        <strain evidence="2 3">CBS 175.51</strain>
    </source>
</reference>
<dbReference type="AlphaFoldDB" id="A0A8H5F9Q8"/>
<organism evidence="2 3">
    <name type="scientific">Ephemerocybe angulata</name>
    <dbReference type="NCBI Taxonomy" id="980116"/>
    <lineage>
        <taxon>Eukaryota</taxon>
        <taxon>Fungi</taxon>
        <taxon>Dikarya</taxon>
        <taxon>Basidiomycota</taxon>
        <taxon>Agaricomycotina</taxon>
        <taxon>Agaricomycetes</taxon>
        <taxon>Agaricomycetidae</taxon>
        <taxon>Agaricales</taxon>
        <taxon>Agaricineae</taxon>
        <taxon>Psathyrellaceae</taxon>
        <taxon>Ephemerocybe</taxon>
    </lineage>
</organism>
<dbReference type="EMBL" id="JAACJK010000124">
    <property type="protein sequence ID" value="KAF5328946.1"/>
    <property type="molecule type" value="Genomic_DNA"/>
</dbReference>
<comment type="caution">
    <text evidence="2">The sequence shown here is derived from an EMBL/GenBank/DDBJ whole genome shotgun (WGS) entry which is preliminary data.</text>
</comment>
<dbReference type="EMBL" id="JAACJK010000124">
    <property type="protein sequence ID" value="KAF5328944.1"/>
    <property type="molecule type" value="Genomic_DNA"/>
</dbReference>
<name>A0A8H5F9Q8_9AGAR</name>
<evidence type="ECO:0000313" key="3">
    <source>
        <dbReference type="Proteomes" id="UP000541558"/>
    </source>
</evidence>
<evidence type="ECO:0000313" key="1">
    <source>
        <dbReference type="EMBL" id="KAF5328944.1"/>
    </source>
</evidence>
<keyword evidence="3" id="KW-1185">Reference proteome</keyword>
<sequence length="68" mass="7388">MVAPEPAPVTAFNGTNCYIPRHLCGVKFDYRDQAAPYSSGSAPASYTSATLCLLLNEKPPRQLPFFPV</sequence>